<reference evidence="11" key="1">
    <citation type="submission" date="2016-01" db="EMBL/GenBank/DDBJ databases">
        <title>Reference transcriptome for the parasite Schistocephalus solidus: insights into the molecular evolution of parasitism.</title>
        <authorList>
            <person name="Hebert F.O."/>
            <person name="Grambauer S."/>
            <person name="Barber I."/>
            <person name="Landry C.R."/>
            <person name="Aubin-Horth N."/>
        </authorList>
    </citation>
    <scope>NUCLEOTIDE SEQUENCE</scope>
</reference>
<comment type="subcellular location">
    <subcellularLocation>
        <location evidence="1">Endoplasmic reticulum membrane</location>
        <topology evidence="1">Single-pass type II membrane protein</topology>
    </subcellularLocation>
</comment>
<dbReference type="Pfam" id="PF03016">
    <property type="entry name" value="Exostosin_GT47"/>
    <property type="match status" value="1"/>
</dbReference>
<evidence type="ECO:0000256" key="5">
    <source>
        <dbReference type="ARBA" id="ARBA00022824"/>
    </source>
</evidence>
<evidence type="ECO:0000256" key="6">
    <source>
        <dbReference type="ARBA" id="ARBA00022989"/>
    </source>
</evidence>
<dbReference type="InterPro" id="IPR029044">
    <property type="entry name" value="Nucleotide-diphossugar_trans"/>
</dbReference>
<evidence type="ECO:0000256" key="2">
    <source>
        <dbReference type="ARBA" id="ARBA00010271"/>
    </source>
</evidence>
<evidence type="ECO:0000256" key="1">
    <source>
        <dbReference type="ARBA" id="ARBA00004648"/>
    </source>
</evidence>
<dbReference type="PANTHER" id="PTHR48261">
    <property type="entry name" value="ACETYLGLUCOSAMINYLTRANSFERASE"/>
    <property type="match status" value="1"/>
</dbReference>
<keyword evidence="3" id="KW-0808">Transferase</keyword>
<evidence type="ECO:0000256" key="4">
    <source>
        <dbReference type="ARBA" id="ARBA00022692"/>
    </source>
</evidence>
<feature type="domain" description="Exostosin GT47" evidence="9">
    <location>
        <begin position="241"/>
        <end position="430"/>
    </location>
</feature>
<dbReference type="InterPro" id="IPR004263">
    <property type="entry name" value="Exostosin"/>
</dbReference>
<dbReference type="EMBL" id="GEEE01016393">
    <property type="protein sequence ID" value="JAP46832.1"/>
    <property type="molecule type" value="Transcribed_RNA"/>
</dbReference>
<proteinExistence type="inferred from homology"/>
<feature type="domain" description="Glycosyl transferase 64" evidence="10">
    <location>
        <begin position="609"/>
        <end position="850"/>
    </location>
</feature>
<keyword evidence="6" id="KW-1133">Transmembrane helix</keyword>
<dbReference type="AlphaFoldDB" id="A0A0X3PFA6"/>
<keyword evidence="7" id="KW-0472">Membrane</keyword>
<accession>A0A0X3PFA6</accession>
<dbReference type="Gene3D" id="3.90.550.10">
    <property type="entry name" value="Spore Coat Polysaccharide Biosynthesis Protein SpsA, Chain A"/>
    <property type="match status" value="1"/>
</dbReference>
<dbReference type="SUPFAM" id="SSF53448">
    <property type="entry name" value="Nucleotide-diphospho-sugar transferases"/>
    <property type="match status" value="1"/>
</dbReference>
<evidence type="ECO:0000256" key="7">
    <source>
        <dbReference type="ARBA" id="ARBA00023136"/>
    </source>
</evidence>
<dbReference type="InterPro" id="IPR015338">
    <property type="entry name" value="GT64_dom"/>
</dbReference>
<organism evidence="11">
    <name type="scientific">Schistocephalus solidus</name>
    <name type="common">Tapeworm</name>
    <dbReference type="NCBI Taxonomy" id="70667"/>
    <lineage>
        <taxon>Eukaryota</taxon>
        <taxon>Metazoa</taxon>
        <taxon>Spiralia</taxon>
        <taxon>Lophotrochozoa</taxon>
        <taxon>Platyhelminthes</taxon>
        <taxon>Cestoda</taxon>
        <taxon>Eucestoda</taxon>
        <taxon>Diphyllobothriidea</taxon>
        <taxon>Diphyllobothriidae</taxon>
        <taxon>Schistocephalus</taxon>
    </lineage>
</organism>
<name>A0A0X3PFA6_SCHSO</name>
<dbReference type="GO" id="GO:0005789">
    <property type="term" value="C:endoplasmic reticulum membrane"/>
    <property type="evidence" value="ECO:0007669"/>
    <property type="project" value="UniProtKB-SubCell"/>
</dbReference>
<dbReference type="Pfam" id="PF09258">
    <property type="entry name" value="Glyco_transf_64"/>
    <property type="match status" value="1"/>
</dbReference>
<evidence type="ECO:0000313" key="11">
    <source>
        <dbReference type="EMBL" id="JAP46832.1"/>
    </source>
</evidence>
<gene>
    <name evidence="11" type="primary">EXT3</name>
    <name evidence="11" type="ORF">TR101343</name>
</gene>
<comment type="similarity">
    <text evidence="2">Belongs to the glycosyltransferase 47 family.</text>
</comment>
<dbReference type="PANTHER" id="PTHR48261:SF4">
    <property type="entry name" value="EXOSTOSIN LIKE GLYCOSYLTRANSFERASE 3"/>
    <property type="match status" value="1"/>
</dbReference>
<protein>
    <submittedName>
        <fullName evidence="11">Exostosin-3</fullName>
    </submittedName>
</protein>
<keyword evidence="8" id="KW-1015">Disulfide bond</keyword>
<sequence length="865" mass="97685">MCNFSLEVWVYNQLVLPPKVPVLQSEDTVELRNSELLAIHRSLKNEVLLLEQKRRSLVEEKYQLETRIWNLRNSLQQSSKTLLRLEATVASFQKTLIHQDNQRANSEHPGEFKVRFPAAFLSLPGSPESDQVAPNLCTMNSCFAYQTCGLHSSFLRVCTSEPDTPSLSTHAKAWRAALLASSHFSSSCEHACVKVHFEAAKAVACANASSKKQSCLLLSDNLDPLFLPTPLPILLASSNFTLHTATSFRAHFDFLMAATMDMNFSTQSPLLTSQRPLLLAASVGVRSHHGNPYQDVLSFWTSASQDRIRVQINLMTEHYQLSRCWPHTSGHAGHYADWSPCSDSPELLSNATFCLLVTGLNTHLPNTHGLLSQLTTCLVSGAIPVFLTNEPLLSPSTALPFWEVLAWHWHRAVLFLPAARMPHLPEILDAMDEATLIEMRAQCQLIWNKYLSTKQSQLGTIFLALSRRLGLRQPPAPLLPSEPALLRPPANASSLQATTTLTFYPSYFYEPRPSVLAQMDVDDLLGPTGPQRDSPSSASLQYAVGGDLPSLVADPFFSHASTPWAPFLPSEMQFSQGQKFDFRPINHTVGNAGAEFSADLGGMFPYEQFTVVMLCYNRTSIALLSLEALANLPYLHSVVVVWNGPEPPPVYLRWPKLHVPILVVKGEKNSLNNRFAPYDIIKTDALLMLDDDVLLRHDEIILAFRVWRENRDRIVGFPARGHFWSYSTQEWYYNSDYACEYSMVLTGAAFIHRYYLHAYTYEMPSRIREIVDEEMNCEDIAMNFLVSHITRKPPIKVTTHWSFLCHRCSSTLYSRPTHKESRSTCINSFVKIYGYNPLIYTQFRADSVLFKTRLPATKQKCFRYV</sequence>
<keyword evidence="5" id="KW-0256">Endoplasmic reticulum</keyword>
<evidence type="ECO:0000256" key="3">
    <source>
        <dbReference type="ARBA" id="ARBA00022679"/>
    </source>
</evidence>
<evidence type="ECO:0000259" key="10">
    <source>
        <dbReference type="Pfam" id="PF09258"/>
    </source>
</evidence>
<dbReference type="GO" id="GO:0016757">
    <property type="term" value="F:glycosyltransferase activity"/>
    <property type="evidence" value="ECO:0007669"/>
    <property type="project" value="InterPro"/>
</dbReference>
<evidence type="ECO:0000256" key="8">
    <source>
        <dbReference type="ARBA" id="ARBA00023157"/>
    </source>
</evidence>
<dbReference type="GO" id="GO:0015012">
    <property type="term" value="P:heparan sulfate proteoglycan biosynthetic process"/>
    <property type="evidence" value="ECO:0007669"/>
    <property type="project" value="UniProtKB-ARBA"/>
</dbReference>
<evidence type="ECO:0000259" key="9">
    <source>
        <dbReference type="Pfam" id="PF03016"/>
    </source>
</evidence>
<keyword evidence="4" id="KW-0812">Transmembrane</keyword>
<dbReference type="InterPro" id="IPR040911">
    <property type="entry name" value="Exostosin_GT47"/>
</dbReference>